<dbReference type="Proteomes" id="UP000541558">
    <property type="component" value="Unassembled WGS sequence"/>
</dbReference>
<name>A0A8H5C3I4_9AGAR</name>
<protein>
    <submittedName>
        <fullName evidence="3">Uncharacterized protein</fullName>
    </submittedName>
</protein>
<keyword evidence="1" id="KW-0175">Coiled coil</keyword>
<evidence type="ECO:0000256" key="2">
    <source>
        <dbReference type="SAM" id="MobiDB-lite"/>
    </source>
</evidence>
<feature type="compositionally biased region" description="Polar residues" evidence="2">
    <location>
        <begin position="35"/>
        <end position="47"/>
    </location>
</feature>
<reference evidence="3 4" key="1">
    <citation type="journal article" date="2020" name="ISME J.">
        <title>Uncovering the hidden diversity of litter-decomposition mechanisms in mushroom-forming fungi.</title>
        <authorList>
            <person name="Floudas D."/>
            <person name="Bentzer J."/>
            <person name="Ahren D."/>
            <person name="Johansson T."/>
            <person name="Persson P."/>
            <person name="Tunlid A."/>
        </authorList>
    </citation>
    <scope>NUCLEOTIDE SEQUENCE [LARGE SCALE GENOMIC DNA]</scope>
    <source>
        <strain evidence="3 4">CBS 175.51</strain>
    </source>
</reference>
<evidence type="ECO:0000313" key="4">
    <source>
        <dbReference type="Proteomes" id="UP000541558"/>
    </source>
</evidence>
<evidence type="ECO:0000256" key="1">
    <source>
        <dbReference type="SAM" id="Coils"/>
    </source>
</evidence>
<dbReference type="EMBL" id="JAACJK010000072">
    <property type="protein sequence ID" value="KAF5334293.1"/>
    <property type="molecule type" value="Genomic_DNA"/>
</dbReference>
<feature type="region of interest" description="Disordered" evidence="2">
    <location>
        <begin position="1"/>
        <end position="47"/>
    </location>
</feature>
<organism evidence="3 4">
    <name type="scientific">Ephemerocybe angulata</name>
    <dbReference type="NCBI Taxonomy" id="980116"/>
    <lineage>
        <taxon>Eukaryota</taxon>
        <taxon>Fungi</taxon>
        <taxon>Dikarya</taxon>
        <taxon>Basidiomycota</taxon>
        <taxon>Agaricomycotina</taxon>
        <taxon>Agaricomycetes</taxon>
        <taxon>Agaricomycetidae</taxon>
        <taxon>Agaricales</taxon>
        <taxon>Agaricineae</taxon>
        <taxon>Psathyrellaceae</taxon>
        <taxon>Ephemerocybe</taxon>
    </lineage>
</organism>
<dbReference type="AlphaFoldDB" id="A0A8H5C3I4"/>
<feature type="region of interest" description="Disordered" evidence="2">
    <location>
        <begin position="405"/>
        <end position="439"/>
    </location>
</feature>
<accession>A0A8H5C3I4</accession>
<dbReference type="OrthoDB" id="3080269at2759"/>
<evidence type="ECO:0000313" key="3">
    <source>
        <dbReference type="EMBL" id="KAF5334293.1"/>
    </source>
</evidence>
<comment type="caution">
    <text evidence="3">The sequence shown here is derived from an EMBL/GenBank/DDBJ whole genome shotgun (WGS) entry which is preliminary data.</text>
</comment>
<gene>
    <name evidence="3" type="ORF">D9611_014141</name>
</gene>
<sequence>MTSPEHSQVYSDDFPYGGHGQSTDLLGSDLGGANQRGSNPSRRTGNLSVYQATLQKTQAYKKRAQDDADKIEALKQEIAVLKKAESRRERIESKMNKTLDSFKTAVSDLHLAITDIKAATPASVASATPQILNLPVCPSDAADRKRLFWDEGPNSDLGVSKAGSTDTSGGVPQWAVMPVTFEKVSKAEWKTCRETFRSKITELMRKDLSAVAKQWGGNGLSIKEQVQASLYSAHPWMAAAAGHYKLNKLAGLILGDHYERTLKKIQSESSNGADVPVKIKVEKRTQSLKREGSDEVMPPPSKKAKGSGKGKEKATPLTEDDLILDLIVVEETGSDAESGSKDTGGMFDDDFSANSWVQEASVTTPGKVNFLTAVCPSATPSNTHHTPLIAASSPIGNLFQAATAPPATEHGTTPHTPAPAQAAGPSLASSSSTGSAEGSMQGWVSLTTSSPFVKKAAPAQPWNVNKLAAWAQVGGKVMSFPIPGLSDVTRFTNTDGSSTPSFKSYNSLSATVRNAAENSKPPAPTPAIDDSVIDPNLRKISFAPASSAMPSISNGFSAPPELPAFPKKAEVTRGKENRPTDTTTKPRARFGEGKFAIGNYKGKQSAKAFFALDWYAVKSNKGRSTGDFNRDWEDLPQDQKMIYKGREPAELAKAAAAAAATGTGA</sequence>
<keyword evidence="4" id="KW-1185">Reference proteome</keyword>
<feature type="region of interest" description="Disordered" evidence="2">
    <location>
        <begin position="276"/>
        <end position="316"/>
    </location>
</feature>
<feature type="coiled-coil region" evidence="1">
    <location>
        <begin position="57"/>
        <end position="101"/>
    </location>
</feature>
<feature type="compositionally biased region" description="Polar residues" evidence="2">
    <location>
        <begin position="1"/>
        <end position="10"/>
    </location>
</feature>
<proteinExistence type="predicted"/>
<feature type="compositionally biased region" description="Basic and acidic residues" evidence="2">
    <location>
        <begin position="277"/>
        <end position="293"/>
    </location>
</feature>